<dbReference type="InterPro" id="IPR049326">
    <property type="entry name" value="Rhodopsin_dom_fungi"/>
</dbReference>
<dbReference type="AlphaFoldDB" id="A0A6A6Q961"/>
<feature type="transmembrane region" description="Helical" evidence="7">
    <location>
        <begin position="178"/>
        <end position="199"/>
    </location>
</feature>
<evidence type="ECO:0000256" key="4">
    <source>
        <dbReference type="ARBA" id="ARBA00023136"/>
    </source>
</evidence>
<comment type="similarity">
    <text evidence="5">Belongs to the SAT4 family.</text>
</comment>
<comment type="subcellular location">
    <subcellularLocation>
        <location evidence="1">Membrane</location>
        <topology evidence="1">Multi-pass membrane protein</topology>
    </subcellularLocation>
</comment>
<feature type="transmembrane region" description="Helical" evidence="7">
    <location>
        <begin position="252"/>
        <end position="274"/>
    </location>
</feature>
<dbReference type="Pfam" id="PF20684">
    <property type="entry name" value="Fung_rhodopsin"/>
    <property type="match status" value="1"/>
</dbReference>
<evidence type="ECO:0000256" key="3">
    <source>
        <dbReference type="ARBA" id="ARBA00022989"/>
    </source>
</evidence>
<evidence type="ECO:0000259" key="8">
    <source>
        <dbReference type="Pfam" id="PF20684"/>
    </source>
</evidence>
<dbReference type="OrthoDB" id="5329176at2759"/>
<evidence type="ECO:0000256" key="5">
    <source>
        <dbReference type="ARBA" id="ARBA00038359"/>
    </source>
</evidence>
<feature type="region of interest" description="Disordered" evidence="6">
    <location>
        <begin position="337"/>
        <end position="376"/>
    </location>
</feature>
<feature type="transmembrane region" description="Helical" evidence="7">
    <location>
        <begin position="136"/>
        <end position="158"/>
    </location>
</feature>
<protein>
    <recommendedName>
        <fullName evidence="8">Rhodopsin domain-containing protein</fullName>
    </recommendedName>
</protein>
<feature type="domain" description="Rhodopsin" evidence="8">
    <location>
        <begin position="37"/>
        <end position="275"/>
    </location>
</feature>
<dbReference type="Proteomes" id="UP000799750">
    <property type="component" value="Unassembled WGS sequence"/>
</dbReference>
<gene>
    <name evidence="9" type="ORF">BU16DRAFT_519776</name>
</gene>
<evidence type="ECO:0000313" key="10">
    <source>
        <dbReference type="Proteomes" id="UP000799750"/>
    </source>
</evidence>
<accession>A0A6A6Q961</accession>
<keyword evidence="10" id="KW-1185">Reference proteome</keyword>
<proteinExistence type="inferred from homology"/>
<sequence length="376" mass="41867">MDPSHVDPAVATEQSRQNTVTVVTVVMTFFGFTFVALRIVTRQFIVRNVGADDWMSVAGLVLILAYMAEILALRPNGMGYSGATLELDQMINLMKLTLGIEITYYCLVYCIKMSILLFYLRIAAERIFQILCKATMALLSMFVTVCIVVCLVQCLPLHKMWDLTGLVHGRCLNTTAFFYSTSGFNIVTDIWMLALPLKTLWTIQRPKREKIALFIIFGMGIFSTIASIIRLYSIRIFTESKDPFYDSVQINLWSIIEVNIGIMCACIPSLKPLISGAQRERARAVTKRSGYTLHSRDKSGVHSNSFKGSREGEPGGSSEASPIDGYKMDSFVAVKQQAKIGMSQPTHGRMPSNDATPRAFGSSQEQILAPVDAQHR</sequence>
<feature type="transmembrane region" description="Helical" evidence="7">
    <location>
        <begin position="211"/>
        <end position="232"/>
    </location>
</feature>
<dbReference type="PANTHER" id="PTHR33048:SF123">
    <property type="entry name" value="INTEGRAL MEMBRANE PROTEIN"/>
    <property type="match status" value="1"/>
</dbReference>
<evidence type="ECO:0000313" key="9">
    <source>
        <dbReference type="EMBL" id="KAF2488845.1"/>
    </source>
</evidence>
<keyword evidence="4 7" id="KW-0472">Membrane</keyword>
<evidence type="ECO:0000256" key="6">
    <source>
        <dbReference type="SAM" id="MobiDB-lite"/>
    </source>
</evidence>
<feature type="transmembrane region" description="Helical" evidence="7">
    <location>
        <begin position="20"/>
        <end position="41"/>
    </location>
</feature>
<dbReference type="GO" id="GO:0016020">
    <property type="term" value="C:membrane"/>
    <property type="evidence" value="ECO:0007669"/>
    <property type="project" value="UniProtKB-SubCell"/>
</dbReference>
<reference evidence="9" key="1">
    <citation type="journal article" date="2020" name="Stud. Mycol.">
        <title>101 Dothideomycetes genomes: a test case for predicting lifestyles and emergence of pathogens.</title>
        <authorList>
            <person name="Haridas S."/>
            <person name="Albert R."/>
            <person name="Binder M."/>
            <person name="Bloem J."/>
            <person name="Labutti K."/>
            <person name="Salamov A."/>
            <person name="Andreopoulos B."/>
            <person name="Baker S."/>
            <person name="Barry K."/>
            <person name="Bills G."/>
            <person name="Bluhm B."/>
            <person name="Cannon C."/>
            <person name="Castanera R."/>
            <person name="Culley D."/>
            <person name="Daum C."/>
            <person name="Ezra D."/>
            <person name="Gonzalez J."/>
            <person name="Henrissat B."/>
            <person name="Kuo A."/>
            <person name="Liang C."/>
            <person name="Lipzen A."/>
            <person name="Lutzoni F."/>
            <person name="Magnuson J."/>
            <person name="Mondo S."/>
            <person name="Nolan M."/>
            <person name="Ohm R."/>
            <person name="Pangilinan J."/>
            <person name="Park H.-J."/>
            <person name="Ramirez L."/>
            <person name="Alfaro M."/>
            <person name="Sun H."/>
            <person name="Tritt A."/>
            <person name="Yoshinaga Y."/>
            <person name="Zwiers L.-H."/>
            <person name="Turgeon B."/>
            <person name="Goodwin S."/>
            <person name="Spatafora J."/>
            <person name="Crous P."/>
            <person name="Grigoriev I."/>
        </authorList>
    </citation>
    <scope>NUCLEOTIDE SEQUENCE</scope>
    <source>
        <strain evidence="9">CBS 269.34</strain>
    </source>
</reference>
<dbReference type="EMBL" id="MU004200">
    <property type="protein sequence ID" value="KAF2488845.1"/>
    <property type="molecule type" value="Genomic_DNA"/>
</dbReference>
<feature type="transmembrane region" description="Helical" evidence="7">
    <location>
        <begin position="53"/>
        <end position="73"/>
    </location>
</feature>
<evidence type="ECO:0000256" key="7">
    <source>
        <dbReference type="SAM" id="Phobius"/>
    </source>
</evidence>
<keyword evidence="2 7" id="KW-0812">Transmembrane</keyword>
<organism evidence="9 10">
    <name type="scientific">Lophium mytilinum</name>
    <dbReference type="NCBI Taxonomy" id="390894"/>
    <lineage>
        <taxon>Eukaryota</taxon>
        <taxon>Fungi</taxon>
        <taxon>Dikarya</taxon>
        <taxon>Ascomycota</taxon>
        <taxon>Pezizomycotina</taxon>
        <taxon>Dothideomycetes</taxon>
        <taxon>Pleosporomycetidae</taxon>
        <taxon>Mytilinidiales</taxon>
        <taxon>Mytilinidiaceae</taxon>
        <taxon>Lophium</taxon>
    </lineage>
</organism>
<name>A0A6A6Q961_9PEZI</name>
<keyword evidence="3 7" id="KW-1133">Transmembrane helix</keyword>
<dbReference type="PANTHER" id="PTHR33048">
    <property type="entry name" value="PTH11-LIKE INTEGRAL MEMBRANE PROTEIN (AFU_ORTHOLOGUE AFUA_5G11245)"/>
    <property type="match status" value="1"/>
</dbReference>
<dbReference type="InterPro" id="IPR052337">
    <property type="entry name" value="SAT4-like"/>
</dbReference>
<feature type="transmembrane region" description="Helical" evidence="7">
    <location>
        <begin position="102"/>
        <end position="124"/>
    </location>
</feature>
<evidence type="ECO:0000256" key="2">
    <source>
        <dbReference type="ARBA" id="ARBA00022692"/>
    </source>
</evidence>
<evidence type="ECO:0000256" key="1">
    <source>
        <dbReference type="ARBA" id="ARBA00004141"/>
    </source>
</evidence>
<feature type="region of interest" description="Disordered" evidence="6">
    <location>
        <begin position="285"/>
        <end position="324"/>
    </location>
</feature>